<dbReference type="PRINTS" id="PR00019">
    <property type="entry name" value="LEURICHRPT"/>
</dbReference>
<proteinExistence type="predicted"/>
<dbReference type="Pfam" id="PF13855">
    <property type="entry name" value="LRR_8"/>
    <property type="match status" value="1"/>
</dbReference>
<name>A0AAV6GF44_9TELE</name>
<dbReference type="InterPro" id="IPR000483">
    <property type="entry name" value="Cys-rich_flank_reg_C"/>
</dbReference>
<dbReference type="GO" id="GO:1901224">
    <property type="term" value="P:positive regulation of non-canonical NF-kappaB signal transduction"/>
    <property type="evidence" value="ECO:0007669"/>
    <property type="project" value="TreeGrafter"/>
</dbReference>
<keyword evidence="5" id="KW-1133">Transmembrane helix</keyword>
<dbReference type="PANTHER" id="PTHR31450">
    <property type="entry name" value="LEUCINE-RICH REPEAT-CONTAINING PROTEIN 19 LRRC19 FAMILY MEMBER"/>
    <property type="match status" value="1"/>
</dbReference>
<organism evidence="8 9">
    <name type="scientific">Alosa alosa</name>
    <name type="common">allis shad</name>
    <dbReference type="NCBI Taxonomy" id="278164"/>
    <lineage>
        <taxon>Eukaryota</taxon>
        <taxon>Metazoa</taxon>
        <taxon>Chordata</taxon>
        <taxon>Craniata</taxon>
        <taxon>Vertebrata</taxon>
        <taxon>Euteleostomi</taxon>
        <taxon>Actinopterygii</taxon>
        <taxon>Neopterygii</taxon>
        <taxon>Teleostei</taxon>
        <taxon>Clupei</taxon>
        <taxon>Clupeiformes</taxon>
        <taxon>Clupeoidei</taxon>
        <taxon>Clupeidae</taxon>
        <taxon>Alosa</taxon>
    </lineage>
</organism>
<dbReference type="GO" id="GO:0005886">
    <property type="term" value="C:plasma membrane"/>
    <property type="evidence" value="ECO:0007669"/>
    <property type="project" value="TreeGrafter"/>
</dbReference>
<dbReference type="SMART" id="SM00364">
    <property type="entry name" value="LRR_BAC"/>
    <property type="match status" value="4"/>
</dbReference>
<comment type="caution">
    <text evidence="8">The sequence shown here is derived from an EMBL/GenBank/DDBJ whole genome shotgun (WGS) entry which is preliminary data.</text>
</comment>
<dbReference type="InterPro" id="IPR001611">
    <property type="entry name" value="Leu-rich_rpt"/>
</dbReference>
<dbReference type="Proteomes" id="UP000823561">
    <property type="component" value="Chromosome 12"/>
</dbReference>
<feature type="chain" id="PRO_5043955542" description="LRRCT domain-containing protein" evidence="6">
    <location>
        <begin position="16"/>
        <end position="362"/>
    </location>
</feature>
<dbReference type="SMART" id="SM00082">
    <property type="entry name" value="LRRCT"/>
    <property type="match status" value="1"/>
</dbReference>
<feature type="transmembrane region" description="Helical" evidence="5">
    <location>
        <begin position="268"/>
        <end position="289"/>
    </location>
</feature>
<feature type="signal peptide" evidence="6">
    <location>
        <begin position="1"/>
        <end position="15"/>
    </location>
</feature>
<protein>
    <recommendedName>
        <fullName evidence="7">LRRCT domain-containing protein</fullName>
    </recommendedName>
</protein>
<dbReference type="PROSITE" id="PS51450">
    <property type="entry name" value="LRR"/>
    <property type="match status" value="2"/>
</dbReference>
<evidence type="ECO:0000256" key="5">
    <source>
        <dbReference type="SAM" id="Phobius"/>
    </source>
</evidence>
<feature type="region of interest" description="Disordered" evidence="4">
    <location>
        <begin position="232"/>
        <end position="251"/>
    </location>
</feature>
<dbReference type="InterPro" id="IPR032675">
    <property type="entry name" value="LRR_dom_sf"/>
</dbReference>
<keyword evidence="1" id="KW-0433">Leucine-rich repeat</keyword>
<evidence type="ECO:0000256" key="2">
    <source>
        <dbReference type="ARBA" id="ARBA00022729"/>
    </source>
</evidence>
<keyword evidence="2 6" id="KW-0732">Signal</keyword>
<evidence type="ECO:0000256" key="3">
    <source>
        <dbReference type="ARBA" id="ARBA00022737"/>
    </source>
</evidence>
<keyword evidence="5" id="KW-0472">Membrane</keyword>
<feature type="compositionally biased region" description="Acidic residues" evidence="4">
    <location>
        <begin position="339"/>
        <end position="350"/>
    </location>
</feature>
<evidence type="ECO:0000313" key="8">
    <source>
        <dbReference type="EMBL" id="KAG5272172.1"/>
    </source>
</evidence>
<evidence type="ECO:0000259" key="7">
    <source>
        <dbReference type="SMART" id="SM00082"/>
    </source>
</evidence>
<dbReference type="GO" id="GO:0038023">
    <property type="term" value="F:signaling receptor activity"/>
    <property type="evidence" value="ECO:0007669"/>
    <property type="project" value="TreeGrafter"/>
</dbReference>
<dbReference type="SUPFAM" id="SSF52058">
    <property type="entry name" value="L domain-like"/>
    <property type="match status" value="1"/>
</dbReference>
<dbReference type="AlphaFoldDB" id="A0AAV6GF44"/>
<evidence type="ECO:0000256" key="4">
    <source>
        <dbReference type="SAM" id="MobiDB-lite"/>
    </source>
</evidence>
<keyword evidence="3" id="KW-0677">Repeat</keyword>
<gene>
    <name evidence="8" type="ORF">AALO_G00162440</name>
</gene>
<keyword evidence="5" id="KW-0812">Transmembrane</keyword>
<dbReference type="Pfam" id="PF15176">
    <property type="entry name" value="LRR19-TM"/>
    <property type="match status" value="1"/>
</dbReference>
<sequence>MALCILLLLCMGGLATFEVVGDFTNQTLKNIAEEYIPLNVTKLIINNLGFISLDSSDMEFLSKFKNLTELDLSSNVISVLPDTLLPSLPALRALNLSHNNLSALEHTALSGSLTELDLSHNHIVSLPLFVKLPSLERLHLQGNRLNTLTKENFPALEKLQLLALEDNPWNCSCEFVDLVKWINSTGLLTSTQATCATPPGKSILDDSLCVTESSKTSSTIVTTLRNILTSTQSSIPPKSSNDSLSSKDFNVGEGTNSSGGLPVVGNTWKFLVGVVVIALITSVVIVCAVKSPSWYKLIFNYRHQRLREEEWSHVSVTGRYSNFSLETEQTETSAHELDEGLDCEMPDEEMEGRGRLHRGPLH</sequence>
<dbReference type="SMART" id="SM00369">
    <property type="entry name" value="LRR_TYP"/>
    <property type="match status" value="4"/>
</dbReference>
<reference evidence="8" key="1">
    <citation type="submission" date="2020-10" db="EMBL/GenBank/DDBJ databases">
        <title>Chromosome-scale genome assembly of the Allis shad, Alosa alosa.</title>
        <authorList>
            <person name="Margot Z."/>
            <person name="Christophe K."/>
            <person name="Cabau C."/>
            <person name="Louis A."/>
            <person name="Berthelot C."/>
            <person name="Parey E."/>
            <person name="Roest Crollius H."/>
            <person name="Montfort J."/>
            <person name="Robinson-Rechavi M."/>
            <person name="Bucao C."/>
            <person name="Bouchez O."/>
            <person name="Gislard M."/>
            <person name="Lluch J."/>
            <person name="Milhes M."/>
            <person name="Lampietro C."/>
            <person name="Lopez Roques C."/>
            <person name="Donnadieu C."/>
            <person name="Braasch I."/>
            <person name="Desvignes T."/>
            <person name="Postlethwait J."/>
            <person name="Bobe J."/>
            <person name="Guiguen Y."/>
        </authorList>
    </citation>
    <scope>NUCLEOTIDE SEQUENCE</scope>
    <source>
        <strain evidence="8">M-15738</strain>
        <tissue evidence="8">Blood</tissue>
    </source>
</reference>
<dbReference type="PANTHER" id="PTHR31450:SF4">
    <property type="entry name" value="LEUCINE-RICH REPEAT-CONTAINING PROTEIN 19"/>
    <property type="match status" value="1"/>
</dbReference>
<evidence type="ECO:0000313" key="9">
    <source>
        <dbReference type="Proteomes" id="UP000823561"/>
    </source>
</evidence>
<dbReference type="EMBL" id="JADWDJ010000012">
    <property type="protein sequence ID" value="KAG5272172.1"/>
    <property type="molecule type" value="Genomic_DNA"/>
</dbReference>
<feature type="domain" description="LRRCT" evidence="7">
    <location>
        <begin position="167"/>
        <end position="210"/>
    </location>
</feature>
<keyword evidence="9" id="KW-1185">Reference proteome</keyword>
<dbReference type="InterPro" id="IPR003591">
    <property type="entry name" value="Leu-rich_rpt_typical-subtyp"/>
</dbReference>
<evidence type="ECO:0000256" key="1">
    <source>
        <dbReference type="ARBA" id="ARBA00022614"/>
    </source>
</evidence>
<dbReference type="Gene3D" id="3.80.10.10">
    <property type="entry name" value="Ribonuclease Inhibitor"/>
    <property type="match status" value="2"/>
</dbReference>
<feature type="region of interest" description="Disordered" evidence="4">
    <location>
        <begin position="327"/>
        <end position="362"/>
    </location>
</feature>
<evidence type="ECO:0000256" key="6">
    <source>
        <dbReference type="SAM" id="SignalP"/>
    </source>
</evidence>
<accession>A0AAV6GF44</accession>